<organism evidence="1 2">
    <name type="scientific">Candidatus Rhabdochlamydia oedothoracis</name>
    <dbReference type="NCBI Taxonomy" id="2720720"/>
    <lineage>
        <taxon>Bacteria</taxon>
        <taxon>Pseudomonadati</taxon>
        <taxon>Chlamydiota</taxon>
        <taxon>Chlamydiia</taxon>
        <taxon>Parachlamydiales</taxon>
        <taxon>Candidatus Rhabdochlamydiaceae</taxon>
        <taxon>Candidatus Rhabdochlamydia</taxon>
    </lineage>
</organism>
<accession>A0ABX8V4I7</accession>
<proteinExistence type="predicted"/>
<sequence>MIVFIKPLEVVMTRSYPSDISRKQFRKIHLILESTRKKTRPRIVDLY</sequence>
<gene>
    <name evidence="1" type="ORF">RHABOEDO_000529</name>
</gene>
<reference evidence="1 2" key="1">
    <citation type="journal article" date="2022" name="bioRxiv">
        <title>Ecology and evolution of chlamydial symbionts of arthropods.</title>
        <authorList>
            <person name="Halter T."/>
            <person name="Koestlbacher S."/>
            <person name="Collingro A."/>
            <person name="Sixt B.S."/>
            <person name="Toenshoff E.R."/>
            <person name="Hendrickx F."/>
            <person name="Kostanjsek R."/>
            <person name="Horn M."/>
        </authorList>
    </citation>
    <scope>NUCLEOTIDE SEQUENCE [LARGE SCALE GENOMIC DNA]</scope>
    <source>
        <strain evidence="1">W744xW776</strain>
    </source>
</reference>
<evidence type="ECO:0000313" key="1">
    <source>
        <dbReference type="EMBL" id="QYF48380.1"/>
    </source>
</evidence>
<keyword evidence="2" id="KW-1185">Reference proteome</keyword>
<name>A0ABX8V4I7_9BACT</name>
<dbReference type="Proteomes" id="UP000826014">
    <property type="component" value="Chromosome"/>
</dbReference>
<evidence type="ECO:0008006" key="3">
    <source>
        <dbReference type="Google" id="ProtNLM"/>
    </source>
</evidence>
<dbReference type="EMBL" id="CP075587">
    <property type="protein sequence ID" value="QYF48380.1"/>
    <property type="molecule type" value="Genomic_DNA"/>
</dbReference>
<evidence type="ECO:0000313" key="2">
    <source>
        <dbReference type="Proteomes" id="UP000826014"/>
    </source>
</evidence>
<protein>
    <recommendedName>
        <fullName evidence="3">Transposase</fullName>
    </recommendedName>
</protein>